<keyword evidence="2" id="KW-1185">Reference proteome</keyword>
<evidence type="ECO:0008006" key="3">
    <source>
        <dbReference type="Google" id="ProtNLM"/>
    </source>
</evidence>
<dbReference type="AlphaFoldDB" id="A0A0C9YCC7"/>
<dbReference type="Proteomes" id="UP000054018">
    <property type="component" value="Unassembled WGS sequence"/>
</dbReference>
<feature type="non-terminal residue" evidence="1">
    <location>
        <position position="1"/>
    </location>
</feature>
<dbReference type="OrthoDB" id="2976051at2759"/>
<proteinExistence type="predicted"/>
<reference evidence="2" key="2">
    <citation type="submission" date="2015-01" db="EMBL/GenBank/DDBJ databases">
        <title>Evolutionary Origins and Diversification of the Mycorrhizal Mutualists.</title>
        <authorList>
            <consortium name="DOE Joint Genome Institute"/>
            <consortium name="Mycorrhizal Genomics Consortium"/>
            <person name="Kohler A."/>
            <person name="Kuo A."/>
            <person name="Nagy L.G."/>
            <person name="Floudas D."/>
            <person name="Copeland A."/>
            <person name="Barry K.W."/>
            <person name="Cichocki N."/>
            <person name="Veneault-Fourrey C."/>
            <person name="LaButti K."/>
            <person name="Lindquist E.A."/>
            <person name="Lipzen A."/>
            <person name="Lundell T."/>
            <person name="Morin E."/>
            <person name="Murat C."/>
            <person name="Riley R."/>
            <person name="Ohm R."/>
            <person name="Sun H."/>
            <person name="Tunlid A."/>
            <person name="Henrissat B."/>
            <person name="Grigoriev I.V."/>
            <person name="Hibbett D.S."/>
            <person name="Martin F."/>
        </authorList>
    </citation>
    <scope>NUCLEOTIDE SEQUENCE [LARGE SCALE GENOMIC DNA]</scope>
    <source>
        <strain evidence="2">441</strain>
    </source>
</reference>
<dbReference type="STRING" id="765257.A0A0C9YCC7"/>
<name>A0A0C9YCC7_9AGAM</name>
<evidence type="ECO:0000313" key="2">
    <source>
        <dbReference type="Proteomes" id="UP000054018"/>
    </source>
</evidence>
<gene>
    <name evidence="1" type="ORF">PISMIDRAFT_60083</name>
</gene>
<reference evidence="1 2" key="1">
    <citation type="submission" date="2014-04" db="EMBL/GenBank/DDBJ databases">
        <authorList>
            <consortium name="DOE Joint Genome Institute"/>
            <person name="Kuo A."/>
            <person name="Kohler A."/>
            <person name="Costa M.D."/>
            <person name="Nagy L.G."/>
            <person name="Floudas D."/>
            <person name="Copeland A."/>
            <person name="Barry K.W."/>
            <person name="Cichocki N."/>
            <person name="Veneault-Fourrey C."/>
            <person name="LaButti K."/>
            <person name="Lindquist E.A."/>
            <person name="Lipzen A."/>
            <person name="Lundell T."/>
            <person name="Morin E."/>
            <person name="Murat C."/>
            <person name="Sun H."/>
            <person name="Tunlid A."/>
            <person name="Henrissat B."/>
            <person name="Grigoriev I.V."/>
            <person name="Hibbett D.S."/>
            <person name="Martin F."/>
            <person name="Nordberg H.P."/>
            <person name="Cantor M.N."/>
            <person name="Hua S.X."/>
        </authorList>
    </citation>
    <scope>NUCLEOTIDE SEQUENCE [LARGE SCALE GENOMIC DNA]</scope>
    <source>
        <strain evidence="1 2">441</strain>
    </source>
</reference>
<feature type="non-terminal residue" evidence="1">
    <location>
        <position position="74"/>
    </location>
</feature>
<evidence type="ECO:0000313" key="1">
    <source>
        <dbReference type="EMBL" id="KIK11509.1"/>
    </source>
</evidence>
<sequence>CAIFSTHDLPCICFNAKDNMLWHNLSWTQFWEKSIWILLIHHSLPVGHWVLCTIDFRSWQLFLFNSLAEQKPWK</sequence>
<accession>A0A0C9YCC7</accession>
<dbReference type="EMBL" id="KN834201">
    <property type="protein sequence ID" value="KIK11509.1"/>
    <property type="molecule type" value="Genomic_DNA"/>
</dbReference>
<dbReference type="HOGENOM" id="CLU_2564715_0_0_1"/>
<organism evidence="1 2">
    <name type="scientific">Pisolithus microcarpus 441</name>
    <dbReference type="NCBI Taxonomy" id="765257"/>
    <lineage>
        <taxon>Eukaryota</taxon>
        <taxon>Fungi</taxon>
        <taxon>Dikarya</taxon>
        <taxon>Basidiomycota</taxon>
        <taxon>Agaricomycotina</taxon>
        <taxon>Agaricomycetes</taxon>
        <taxon>Agaricomycetidae</taxon>
        <taxon>Boletales</taxon>
        <taxon>Sclerodermatineae</taxon>
        <taxon>Pisolithaceae</taxon>
        <taxon>Pisolithus</taxon>
    </lineage>
</organism>
<protein>
    <recommendedName>
        <fullName evidence="3">Ubiquitin-like protease family profile domain-containing protein</fullName>
    </recommendedName>
</protein>